<dbReference type="Proteomes" id="UP000014680">
    <property type="component" value="Unassembled WGS sequence"/>
</dbReference>
<evidence type="ECO:0000256" key="1">
    <source>
        <dbReference type="ARBA" id="ARBA00022741"/>
    </source>
</evidence>
<dbReference type="VEuPathDB" id="AmoebaDB:EIN_305400"/>
<evidence type="ECO:0000256" key="2">
    <source>
        <dbReference type="ARBA" id="ARBA00022840"/>
    </source>
</evidence>
<dbReference type="PANTHER" id="PTHR44329">
    <property type="entry name" value="SERINE/THREONINE-PROTEIN KINASE TNNI3K-RELATED"/>
    <property type="match status" value="1"/>
</dbReference>
<dbReference type="InterPro" id="IPR000719">
    <property type="entry name" value="Prot_kinase_dom"/>
</dbReference>
<keyword evidence="1" id="KW-0547">Nucleotide-binding</keyword>
<evidence type="ECO:0000313" key="4">
    <source>
        <dbReference type="EMBL" id="ELP86694.1"/>
    </source>
</evidence>
<dbReference type="GO" id="GO:0005524">
    <property type="term" value="F:ATP binding"/>
    <property type="evidence" value="ECO:0007669"/>
    <property type="project" value="UniProtKB-KW"/>
</dbReference>
<dbReference type="PROSITE" id="PS50011">
    <property type="entry name" value="PROTEIN_KINASE_DOM"/>
    <property type="match status" value="1"/>
</dbReference>
<dbReference type="GO" id="GO:0004674">
    <property type="term" value="F:protein serine/threonine kinase activity"/>
    <property type="evidence" value="ECO:0007669"/>
    <property type="project" value="UniProtKB-KW"/>
</dbReference>
<dbReference type="SUPFAM" id="SSF56112">
    <property type="entry name" value="Protein kinase-like (PK-like)"/>
    <property type="match status" value="1"/>
</dbReference>
<reference evidence="4 5" key="1">
    <citation type="submission" date="2012-10" db="EMBL/GenBank/DDBJ databases">
        <authorList>
            <person name="Zafar N."/>
            <person name="Inman J."/>
            <person name="Hall N."/>
            <person name="Lorenzi H."/>
            <person name="Caler E."/>
        </authorList>
    </citation>
    <scope>NUCLEOTIDE SEQUENCE [LARGE SCALE GENOMIC DNA]</scope>
    <source>
        <strain evidence="4 5">IP1</strain>
    </source>
</reference>
<proteinExistence type="predicted"/>
<keyword evidence="4" id="KW-0418">Kinase</keyword>
<evidence type="ECO:0000259" key="3">
    <source>
        <dbReference type="PROSITE" id="PS50011"/>
    </source>
</evidence>
<keyword evidence="2" id="KW-0067">ATP-binding</keyword>
<protein>
    <submittedName>
        <fullName evidence="4">Serine/threonine protein kinase Nek6, putative</fullName>
    </submittedName>
</protein>
<sequence length="200" mass="22735">MKIQNVVLKLIKPCVIESTFLDDVLKEVTLIQSFRHINIMSIIGVVPYEDTVGIVMELAACDLEKYIYLQLPKVLETIDHSTFGKLNIFLQCCKGIQWVHDKFNIAHNNLKPTNFLLTPNGVIKISDFNLAREGKSDIKSCEGTPLYSAPETFEKDGKTHGKEVDVYSMGVVLWEMLYEKKPFNEYYNSSMGAINFYAAI</sequence>
<dbReference type="Pfam" id="PF00069">
    <property type="entry name" value="Pkinase"/>
    <property type="match status" value="1"/>
</dbReference>
<dbReference type="InterPro" id="IPR051681">
    <property type="entry name" value="Ser/Thr_Kinases-Pseudokinases"/>
</dbReference>
<dbReference type="AlphaFoldDB" id="A0A0A1TYV6"/>
<keyword evidence="4" id="KW-0808">Transferase</keyword>
<dbReference type="OrthoDB" id="10261027at2759"/>
<dbReference type="Gene3D" id="3.30.200.20">
    <property type="entry name" value="Phosphorylase Kinase, domain 1"/>
    <property type="match status" value="1"/>
</dbReference>
<dbReference type="RefSeq" id="XP_004186040.1">
    <property type="nucleotide sequence ID" value="XM_004185992.1"/>
</dbReference>
<organism evidence="4 5">
    <name type="scientific">Entamoeba invadens IP1</name>
    <dbReference type="NCBI Taxonomy" id="370355"/>
    <lineage>
        <taxon>Eukaryota</taxon>
        <taxon>Amoebozoa</taxon>
        <taxon>Evosea</taxon>
        <taxon>Archamoebae</taxon>
        <taxon>Mastigamoebida</taxon>
        <taxon>Entamoebidae</taxon>
        <taxon>Entamoeba</taxon>
    </lineage>
</organism>
<feature type="domain" description="Protein kinase" evidence="3">
    <location>
        <begin position="1"/>
        <end position="200"/>
    </location>
</feature>
<dbReference type="InterPro" id="IPR011009">
    <property type="entry name" value="Kinase-like_dom_sf"/>
</dbReference>
<keyword evidence="4" id="KW-0723">Serine/threonine-protein kinase</keyword>
<accession>A0A0A1TYV6</accession>
<dbReference type="Gene3D" id="1.10.510.10">
    <property type="entry name" value="Transferase(Phosphotransferase) domain 1"/>
    <property type="match status" value="1"/>
</dbReference>
<evidence type="ECO:0000313" key="5">
    <source>
        <dbReference type="Proteomes" id="UP000014680"/>
    </source>
</evidence>
<dbReference type="EMBL" id="KB206936">
    <property type="protein sequence ID" value="ELP86694.1"/>
    <property type="molecule type" value="Genomic_DNA"/>
</dbReference>
<name>A0A0A1TYV6_ENTIV</name>
<dbReference type="GeneID" id="14885669"/>
<dbReference type="KEGG" id="eiv:EIN_305400"/>
<keyword evidence="5" id="KW-1185">Reference proteome</keyword>
<gene>
    <name evidence="4" type="ORF">EIN_305400</name>
</gene>